<dbReference type="InterPro" id="IPR055346">
    <property type="entry name" value="Fe-S_cluster_assembly_SufBD"/>
</dbReference>
<dbReference type="Proteomes" id="UP000608513">
    <property type="component" value="Unassembled WGS sequence"/>
</dbReference>
<dbReference type="PANTHER" id="PTHR43575">
    <property type="entry name" value="PROTEIN ABCI7, CHLOROPLASTIC"/>
    <property type="match status" value="1"/>
</dbReference>
<name>A0A923MTG5_9BURK</name>
<dbReference type="EMBL" id="JACORT010000007">
    <property type="protein sequence ID" value="MBC5784701.1"/>
    <property type="molecule type" value="Genomic_DNA"/>
</dbReference>
<dbReference type="InterPro" id="IPR037284">
    <property type="entry name" value="SUF_FeS_clus_asmbl_SufBD_sf"/>
</dbReference>
<evidence type="ECO:0000259" key="1">
    <source>
        <dbReference type="Pfam" id="PF01458"/>
    </source>
</evidence>
<gene>
    <name evidence="2" type="ORF">H8N03_17260</name>
</gene>
<dbReference type="SUPFAM" id="SSF101960">
    <property type="entry name" value="Stabilizer of iron transporter SufD"/>
    <property type="match status" value="1"/>
</dbReference>
<dbReference type="GO" id="GO:0016226">
    <property type="term" value="P:iron-sulfur cluster assembly"/>
    <property type="evidence" value="ECO:0007669"/>
    <property type="project" value="InterPro"/>
</dbReference>
<comment type="caution">
    <text evidence="2">The sequence shown here is derived from an EMBL/GenBank/DDBJ whole genome shotgun (WGS) entry which is preliminary data.</text>
</comment>
<feature type="domain" description="SUF system FeS cluster assembly SufBD core" evidence="1">
    <location>
        <begin position="139"/>
        <end position="359"/>
    </location>
</feature>
<organism evidence="2 3">
    <name type="scientific">Ramlibacter cellulosilyticus</name>
    <dbReference type="NCBI Taxonomy" id="2764187"/>
    <lineage>
        <taxon>Bacteria</taxon>
        <taxon>Pseudomonadati</taxon>
        <taxon>Pseudomonadota</taxon>
        <taxon>Betaproteobacteria</taxon>
        <taxon>Burkholderiales</taxon>
        <taxon>Comamonadaceae</taxon>
        <taxon>Ramlibacter</taxon>
    </lineage>
</organism>
<keyword evidence="3" id="KW-1185">Reference proteome</keyword>
<dbReference type="PANTHER" id="PTHR43575:SF1">
    <property type="entry name" value="PROTEIN ABCI7, CHLOROPLASTIC"/>
    <property type="match status" value="1"/>
</dbReference>
<protein>
    <submittedName>
        <fullName evidence="2">SufD family Fe-S cluster assembly protein</fullName>
    </submittedName>
</protein>
<dbReference type="RefSeq" id="WP_187077441.1">
    <property type="nucleotide sequence ID" value="NZ_JACORT010000007.1"/>
</dbReference>
<dbReference type="InterPro" id="IPR000825">
    <property type="entry name" value="SUF_FeS_clus_asmbl_SufBD_core"/>
</dbReference>
<evidence type="ECO:0000313" key="2">
    <source>
        <dbReference type="EMBL" id="MBC5784701.1"/>
    </source>
</evidence>
<proteinExistence type="predicted"/>
<evidence type="ECO:0000313" key="3">
    <source>
        <dbReference type="Proteomes" id="UP000608513"/>
    </source>
</evidence>
<dbReference type="AlphaFoldDB" id="A0A923MTG5"/>
<accession>A0A923MTG5</accession>
<reference evidence="2" key="1">
    <citation type="submission" date="2020-08" db="EMBL/GenBank/DDBJ databases">
        <title>Ramlibacter sp. USB13 16S ribosomal RNA gene genome sequencing and assembly.</title>
        <authorList>
            <person name="Kang M."/>
        </authorList>
    </citation>
    <scope>NUCLEOTIDE SEQUENCE</scope>
    <source>
        <strain evidence="2">USB13</strain>
    </source>
</reference>
<dbReference type="Pfam" id="PF01458">
    <property type="entry name" value="SUFBD_core"/>
    <property type="match status" value="1"/>
</dbReference>
<sequence>MTDLARADSHAARDRLADRGWIAPKAELFRHLPPPPAAVWLGGDAPPFSGGALDDGWSLRTLPGAPAGRVDLRWYDAADPGQRIALFSGLPPPGEDDAAPFAWAHRALVRQGLRVRIAAAGGPTLLQLDHRVSQPVEAPLLVVDLLPGARCVLLEAHERQPGPPTVQNLHVYVRLAEGASLQHLRVAAPLAADRWAHHVHVQVQRQASYAQCLLATGGDYHLQRTLLELDGEGASARAAGVLLAVEGGLEQQVLTRHAAARTRSAVEMLALPGAAARVVASAHTRIAAGCDEAQARQRLGGIPTSGQPRIVLRPHLEIHHDQVQAAHGATWGALPEEALFHARQRGLEETAAKSMILAGLARSVLSRAIADDDLPEALRLELALAAALARHLGTTAPSTEASHG</sequence>